<dbReference type="EMBL" id="JAEAOA010000138">
    <property type="protein sequence ID" value="KAK3605481.1"/>
    <property type="molecule type" value="Genomic_DNA"/>
</dbReference>
<dbReference type="AlphaFoldDB" id="A0AAE0T819"/>
<name>A0AAE0T819_9BIVA</name>
<reference evidence="1" key="3">
    <citation type="submission" date="2023-05" db="EMBL/GenBank/DDBJ databases">
        <authorList>
            <person name="Smith C.H."/>
        </authorList>
    </citation>
    <scope>NUCLEOTIDE SEQUENCE</scope>
    <source>
        <strain evidence="1">CHS0354</strain>
        <tissue evidence="1">Mantle</tissue>
    </source>
</reference>
<proteinExistence type="predicted"/>
<keyword evidence="2" id="KW-1185">Reference proteome</keyword>
<evidence type="ECO:0000313" key="2">
    <source>
        <dbReference type="Proteomes" id="UP001195483"/>
    </source>
</evidence>
<evidence type="ECO:0000313" key="1">
    <source>
        <dbReference type="EMBL" id="KAK3605481.1"/>
    </source>
</evidence>
<gene>
    <name evidence="1" type="ORF">CHS0354_001466</name>
</gene>
<comment type="caution">
    <text evidence="1">The sequence shown here is derived from an EMBL/GenBank/DDBJ whole genome shotgun (WGS) entry which is preliminary data.</text>
</comment>
<dbReference type="Proteomes" id="UP001195483">
    <property type="component" value="Unassembled WGS sequence"/>
</dbReference>
<accession>A0AAE0T819</accession>
<organism evidence="1 2">
    <name type="scientific">Potamilus streckersoni</name>
    <dbReference type="NCBI Taxonomy" id="2493646"/>
    <lineage>
        <taxon>Eukaryota</taxon>
        <taxon>Metazoa</taxon>
        <taxon>Spiralia</taxon>
        <taxon>Lophotrochozoa</taxon>
        <taxon>Mollusca</taxon>
        <taxon>Bivalvia</taxon>
        <taxon>Autobranchia</taxon>
        <taxon>Heteroconchia</taxon>
        <taxon>Palaeoheterodonta</taxon>
        <taxon>Unionida</taxon>
        <taxon>Unionoidea</taxon>
        <taxon>Unionidae</taxon>
        <taxon>Ambleminae</taxon>
        <taxon>Lampsilini</taxon>
        <taxon>Potamilus</taxon>
    </lineage>
</organism>
<sequence length="132" mass="14560">MALSTTTTAARTTTKYILISRLLTCMRKRNKLTPSTEIPVRYPASLHEASATTILGDMTCLYSCAFRWKTPEKTDLSSNVSETSNRCTSEVDLNYAEELHDPPSEIPFASESMIVPEVVSILPLAWPGGQFG</sequence>
<reference evidence="1" key="1">
    <citation type="journal article" date="2021" name="Genome Biol. Evol.">
        <title>A High-Quality Reference Genome for a Parasitic Bivalve with Doubly Uniparental Inheritance (Bivalvia: Unionida).</title>
        <authorList>
            <person name="Smith C.H."/>
        </authorList>
    </citation>
    <scope>NUCLEOTIDE SEQUENCE</scope>
    <source>
        <strain evidence="1">CHS0354</strain>
    </source>
</reference>
<protein>
    <submittedName>
        <fullName evidence="1">Uncharacterized protein</fullName>
    </submittedName>
</protein>
<reference evidence="1" key="2">
    <citation type="journal article" date="2021" name="Genome Biol. Evol.">
        <title>Developing a high-quality reference genome for a parasitic bivalve with doubly uniparental inheritance (Bivalvia: Unionida).</title>
        <authorList>
            <person name="Smith C.H."/>
        </authorList>
    </citation>
    <scope>NUCLEOTIDE SEQUENCE</scope>
    <source>
        <strain evidence="1">CHS0354</strain>
        <tissue evidence="1">Mantle</tissue>
    </source>
</reference>